<keyword evidence="6" id="KW-0378">Hydrolase</keyword>
<dbReference type="AlphaFoldDB" id="A0AAV8XNH5"/>
<proteinExistence type="inferred from homology"/>
<comment type="caution">
    <text evidence="9">The sequence shown here is derived from an EMBL/GenBank/DDBJ whole genome shotgun (WGS) entry which is preliminary data.</text>
</comment>
<dbReference type="Pfam" id="PF13359">
    <property type="entry name" value="DDE_Tnp_4"/>
    <property type="match status" value="1"/>
</dbReference>
<evidence type="ECO:0000256" key="2">
    <source>
        <dbReference type="ARBA" id="ARBA00004123"/>
    </source>
</evidence>
<comment type="cofactor">
    <cofactor evidence="1">
        <name>a divalent metal cation</name>
        <dbReference type="ChEBI" id="CHEBI:60240"/>
    </cofactor>
</comment>
<dbReference type="PANTHER" id="PTHR22930:SF269">
    <property type="entry name" value="NUCLEASE HARBI1-LIKE PROTEIN"/>
    <property type="match status" value="1"/>
</dbReference>
<keyword evidence="7" id="KW-0539">Nucleus</keyword>
<evidence type="ECO:0000256" key="7">
    <source>
        <dbReference type="ARBA" id="ARBA00023242"/>
    </source>
</evidence>
<dbReference type="InterPro" id="IPR027806">
    <property type="entry name" value="HARBI1_dom"/>
</dbReference>
<gene>
    <name evidence="9" type="ORF">NQ318_023239</name>
</gene>
<evidence type="ECO:0000313" key="10">
    <source>
        <dbReference type="Proteomes" id="UP001162162"/>
    </source>
</evidence>
<organism evidence="9 10">
    <name type="scientific">Aromia moschata</name>
    <dbReference type="NCBI Taxonomy" id="1265417"/>
    <lineage>
        <taxon>Eukaryota</taxon>
        <taxon>Metazoa</taxon>
        <taxon>Ecdysozoa</taxon>
        <taxon>Arthropoda</taxon>
        <taxon>Hexapoda</taxon>
        <taxon>Insecta</taxon>
        <taxon>Pterygota</taxon>
        <taxon>Neoptera</taxon>
        <taxon>Endopterygota</taxon>
        <taxon>Coleoptera</taxon>
        <taxon>Polyphaga</taxon>
        <taxon>Cucujiformia</taxon>
        <taxon>Chrysomeloidea</taxon>
        <taxon>Cerambycidae</taxon>
        <taxon>Cerambycinae</taxon>
        <taxon>Callichromatini</taxon>
        <taxon>Aromia</taxon>
    </lineage>
</organism>
<evidence type="ECO:0000256" key="1">
    <source>
        <dbReference type="ARBA" id="ARBA00001968"/>
    </source>
</evidence>
<evidence type="ECO:0000256" key="6">
    <source>
        <dbReference type="ARBA" id="ARBA00022801"/>
    </source>
</evidence>
<evidence type="ECO:0000259" key="8">
    <source>
        <dbReference type="Pfam" id="PF13359"/>
    </source>
</evidence>
<comment type="subcellular location">
    <subcellularLocation>
        <location evidence="2">Nucleus</location>
    </subcellularLocation>
</comment>
<keyword evidence="5" id="KW-0479">Metal-binding</keyword>
<dbReference type="GO" id="GO:0046872">
    <property type="term" value="F:metal ion binding"/>
    <property type="evidence" value="ECO:0007669"/>
    <property type="project" value="UniProtKB-KW"/>
</dbReference>
<reference evidence="9" key="1">
    <citation type="journal article" date="2023" name="Insect Mol. Biol.">
        <title>Genome sequencing provides insights into the evolution of gene families encoding plant cell wall-degrading enzymes in longhorned beetles.</title>
        <authorList>
            <person name="Shin N.R."/>
            <person name="Okamura Y."/>
            <person name="Kirsch R."/>
            <person name="Pauchet Y."/>
        </authorList>
    </citation>
    <scope>NUCLEOTIDE SEQUENCE</scope>
    <source>
        <strain evidence="9">AMC_N1</strain>
    </source>
</reference>
<dbReference type="GO" id="GO:0016787">
    <property type="term" value="F:hydrolase activity"/>
    <property type="evidence" value="ECO:0007669"/>
    <property type="project" value="UniProtKB-KW"/>
</dbReference>
<keyword evidence="10" id="KW-1185">Reference proteome</keyword>
<dbReference type="GO" id="GO:0005634">
    <property type="term" value="C:nucleus"/>
    <property type="evidence" value="ECO:0007669"/>
    <property type="project" value="UniProtKB-SubCell"/>
</dbReference>
<evidence type="ECO:0000256" key="4">
    <source>
        <dbReference type="ARBA" id="ARBA00022722"/>
    </source>
</evidence>
<dbReference type="Proteomes" id="UP001162162">
    <property type="component" value="Unassembled WGS sequence"/>
</dbReference>
<dbReference type="GO" id="GO:0004518">
    <property type="term" value="F:nuclease activity"/>
    <property type="evidence" value="ECO:0007669"/>
    <property type="project" value="UniProtKB-KW"/>
</dbReference>
<name>A0AAV8XNH5_9CUCU</name>
<dbReference type="EMBL" id="JAPWTK010000460">
    <property type="protein sequence ID" value="KAJ8939899.1"/>
    <property type="molecule type" value="Genomic_DNA"/>
</dbReference>
<sequence length="503" mass="57292">MNSSNGSRIINEPEPDKNMEMLCTEHLVNEMSGNIAQKKKYYDLTELENGHQSVINTDLYEKIVEDADIMHGTELEGTPEKVRIVVALFIAIQNTLVHFRLRVRLDSAYYGAFNLDNCFANNLTLSKSCSLPTGKRNDARWRIHFSNNISSSLDRIEGGPIFLGIGVLPFTLSDSVILGTLKDLAAELHIAYVVLVRLLMYAGAVDPICARLWVILWRLQEELDIQFPVARFEASMSVSKNKQKAVALMLLQDQILQEEIEILYVIRSTRRSPSSQLFKRRSSEGAFKLLIHRHLLDDEVKFKEYFRFTRQQFSFLLDLVQDDLGTEPYNRVRNPISAAEKLGLTLRFLATGESFRSLAFGYRISSSTISNFIPIVLKVLKTKLQSKFLPPVSQINWKEKAEQFWMRWNFPNCLAGLDGKHVKIVAPNNTGSLFYNYKNYFSIFLLAMVDANCKFVGIDVGSYGKEGDAGFFNKSEMGQQISNGTFFPPPQDTYQVQIFCCLM</sequence>
<dbReference type="InterPro" id="IPR045249">
    <property type="entry name" value="HARBI1-like"/>
</dbReference>
<accession>A0AAV8XNH5</accession>
<evidence type="ECO:0000256" key="5">
    <source>
        <dbReference type="ARBA" id="ARBA00022723"/>
    </source>
</evidence>
<dbReference type="PANTHER" id="PTHR22930">
    <property type="match status" value="1"/>
</dbReference>
<feature type="domain" description="DDE Tnp4" evidence="8">
    <location>
        <begin position="417"/>
        <end position="486"/>
    </location>
</feature>
<protein>
    <recommendedName>
        <fullName evidence="8">DDE Tnp4 domain-containing protein</fullName>
    </recommendedName>
</protein>
<comment type="similarity">
    <text evidence="3">Belongs to the HARBI1 family.</text>
</comment>
<evidence type="ECO:0000313" key="9">
    <source>
        <dbReference type="EMBL" id="KAJ8939899.1"/>
    </source>
</evidence>
<keyword evidence="4" id="KW-0540">Nuclease</keyword>
<evidence type="ECO:0000256" key="3">
    <source>
        <dbReference type="ARBA" id="ARBA00006958"/>
    </source>
</evidence>